<feature type="domain" description="TFIIS-type" evidence="12">
    <location>
        <begin position="281"/>
        <end position="321"/>
    </location>
</feature>
<organism evidence="15 16">
    <name type="scientific">Heterodera trifolii</name>
    <dbReference type="NCBI Taxonomy" id="157864"/>
    <lineage>
        <taxon>Eukaryota</taxon>
        <taxon>Metazoa</taxon>
        <taxon>Ecdysozoa</taxon>
        <taxon>Nematoda</taxon>
        <taxon>Chromadorea</taxon>
        <taxon>Rhabditida</taxon>
        <taxon>Tylenchina</taxon>
        <taxon>Tylenchomorpha</taxon>
        <taxon>Tylenchoidea</taxon>
        <taxon>Heteroderidae</taxon>
        <taxon>Heteroderinae</taxon>
        <taxon>Heterodera</taxon>
    </lineage>
</organism>
<dbReference type="InterPro" id="IPR003618">
    <property type="entry name" value="TFIIS_cen_dom"/>
</dbReference>
<feature type="compositionally biased region" description="Basic and acidic residues" evidence="11">
    <location>
        <begin position="84"/>
        <end position="100"/>
    </location>
</feature>
<feature type="domain" description="TFIIS N-terminal" evidence="13">
    <location>
        <begin position="9"/>
        <end position="84"/>
    </location>
</feature>
<feature type="compositionally biased region" description="Polar residues" evidence="11">
    <location>
        <begin position="139"/>
        <end position="155"/>
    </location>
</feature>
<keyword evidence="10" id="KW-0805">Transcription regulation</keyword>
<comment type="caution">
    <text evidence="15">The sequence shown here is derived from an EMBL/GenBank/DDBJ whole genome shotgun (WGS) entry which is preliminary data.</text>
</comment>
<dbReference type="InterPro" id="IPR017923">
    <property type="entry name" value="TFIIS_N"/>
</dbReference>
<evidence type="ECO:0000256" key="1">
    <source>
        <dbReference type="ARBA" id="ARBA00004123"/>
    </source>
</evidence>
<evidence type="ECO:0000256" key="6">
    <source>
        <dbReference type="ARBA" id="ARBA00023242"/>
    </source>
</evidence>
<accession>A0ABD2IYR7</accession>
<evidence type="ECO:0000256" key="3">
    <source>
        <dbReference type="ARBA" id="ARBA00022723"/>
    </source>
</evidence>
<evidence type="ECO:0000259" key="14">
    <source>
        <dbReference type="PROSITE" id="PS51321"/>
    </source>
</evidence>
<evidence type="ECO:0000313" key="16">
    <source>
        <dbReference type="Proteomes" id="UP001620626"/>
    </source>
</evidence>
<evidence type="ECO:0000256" key="10">
    <source>
        <dbReference type="RuleBase" id="RU368078"/>
    </source>
</evidence>
<comment type="function">
    <text evidence="7">Necessary for efficient RNA polymerase II transcription elongation past template-encoded arresting sites. The arresting sites in DNA have the property of trapping a certain fraction of elongating RNA polymerases that pass through, resulting in locked ternary complexes. Cleavage of the nascent transcript by S-II allows the resumption of elongation from the new 3'-terminus.</text>
</comment>
<dbReference type="PROSITE" id="PS51133">
    <property type="entry name" value="ZF_TFIIS_2"/>
    <property type="match status" value="1"/>
</dbReference>
<dbReference type="GO" id="GO:0006351">
    <property type="term" value="P:DNA-templated transcription"/>
    <property type="evidence" value="ECO:0007669"/>
    <property type="project" value="UniProtKB-UniRule"/>
</dbReference>
<proteinExistence type="inferred from homology"/>
<dbReference type="NCBIfam" id="TIGR01385">
    <property type="entry name" value="TFSII"/>
    <property type="match status" value="1"/>
</dbReference>
<keyword evidence="10" id="KW-0804">Transcription</keyword>
<dbReference type="PROSITE" id="PS51319">
    <property type="entry name" value="TFIIS_N"/>
    <property type="match status" value="1"/>
</dbReference>
<dbReference type="SMART" id="SM00510">
    <property type="entry name" value="TFS2M"/>
    <property type="match status" value="1"/>
</dbReference>
<dbReference type="SUPFAM" id="SSF47676">
    <property type="entry name" value="Conserved domain common to transcription factors TFIIS, elongin A, CRSP70"/>
    <property type="match status" value="1"/>
</dbReference>
<dbReference type="InterPro" id="IPR035441">
    <property type="entry name" value="TFIIS/LEDGF_dom_sf"/>
</dbReference>
<keyword evidence="10" id="KW-0238">DNA-binding</keyword>
<evidence type="ECO:0000313" key="15">
    <source>
        <dbReference type="EMBL" id="KAL3082440.1"/>
    </source>
</evidence>
<dbReference type="GO" id="GO:0005634">
    <property type="term" value="C:nucleus"/>
    <property type="evidence" value="ECO:0007669"/>
    <property type="project" value="UniProtKB-SubCell"/>
</dbReference>
<keyword evidence="4 8" id="KW-0863">Zinc-finger</keyword>
<dbReference type="Proteomes" id="UP001620626">
    <property type="component" value="Unassembled WGS sequence"/>
</dbReference>
<dbReference type="Gene3D" id="2.20.25.10">
    <property type="match status" value="1"/>
</dbReference>
<dbReference type="GO" id="GO:0003677">
    <property type="term" value="F:DNA binding"/>
    <property type="evidence" value="ECO:0007669"/>
    <property type="project" value="UniProtKB-KW"/>
</dbReference>
<dbReference type="InterPro" id="IPR001222">
    <property type="entry name" value="Znf_TFIIS"/>
</dbReference>
<dbReference type="Pfam" id="PF07500">
    <property type="entry name" value="TFIIS_M"/>
    <property type="match status" value="1"/>
</dbReference>
<dbReference type="SUPFAM" id="SSF57783">
    <property type="entry name" value="Zinc beta-ribbon"/>
    <property type="match status" value="1"/>
</dbReference>
<dbReference type="GO" id="GO:0008270">
    <property type="term" value="F:zinc ion binding"/>
    <property type="evidence" value="ECO:0007669"/>
    <property type="project" value="UniProtKB-UniRule"/>
</dbReference>
<feature type="compositionally biased region" description="Polar residues" evidence="11">
    <location>
        <begin position="111"/>
        <end position="130"/>
    </location>
</feature>
<dbReference type="PANTHER" id="PTHR11477:SF0">
    <property type="entry name" value="IP08861P-RELATED"/>
    <property type="match status" value="1"/>
</dbReference>
<dbReference type="SMART" id="SM00440">
    <property type="entry name" value="ZnF_C2C2"/>
    <property type="match status" value="1"/>
</dbReference>
<reference evidence="15 16" key="1">
    <citation type="submission" date="2024-10" db="EMBL/GenBank/DDBJ databases">
        <authorList>
            <person name="Kim D."/>
        </authorList>
    </citation>
    <scope>NUCLEOTIDE SEQUENCE [LARGE SCALE GENOMIC DNA]</scope>
    <source>
        <strain evidence="15">BH-2024</strain>
    </source>
</reference>
<evidence type="ECO:0000256" key="7">
    <source>
        <dbReference type="ARBA" id="ARBA00025408"/>
    </source>
</evidence>
<dbReference type="InterPro" id="IPR006289">
    <property type="entry name" value="TFSII"/>
</dbReference>
<dbReference type="PROSITE" id="PS51321">
    <property type="entry name" value="TFIIS_CENTRAL"/>
    <property type="match status" value="1"/>
</dbReference>
<gene>
    <name evidence="15" type="ORF">niasHT_038506</name>
</gene>
<name>A0ABD2IYR7_9BILA</name>
<comment type="similarity">
    <text evidence="2 10">Belongs to the TFS-II family.</text>
</comment>
<dbReference type="InterPro" id="IPR003617">
    <property type="entry name" value="TFIIS/CRSP70_N_sub"/>
</dbReference>
<dbReference type="Pfam" id="PF08711">
    <property type="entry name" value="Med26"/>
    <property type="match status" value="1"/>
</dbReference>
<dbReference type="PROSITE" id="PS00466">
    <property type="entry name" value="ZF_TFIIS_1"/>
    <property type="match status" value="1"/>
</dbReference>
<dbReference type="Gene3D" id="1.20.930.10">
    <property type="entry name" value="Conserved domain common to transcription factors TFIIS, elongin A, CRSP70"/>
    <property type="match status" value="1"/>
</dbReference>
<evidence type="ECO:0000256" key="11">
    <source>
        <dbReference type="SAM" id="MobiDB-lite"/>
    </source>
</evidence>
<evidence type="ECO:0000256" key="5">
    <source>
        <dbReference type="ARBA" id="ARBA00022833"/>
    </source>
</evidence>
<dbReference type="PIRSF" id="PIRSF006704">
    <property type="entry name" value="TF_IIS"/>
    <property type="match status" value="1"/>
</dbReference>
<dbReference type="Pfam" id="PF01096">
    <property type="entry name" value="Zn_ribbon_TFIIS"/>
    <property type="match status" value="1"/>
</dbReference>
<dbReference type="CDD" id="cd00183">
    <property type="entry name" value="TFIIS_I"/>
    <property type="match status" value="1"/>
</dbReference>
<protein>
    <recommendedName>
        <fullName evidence="10">Transcription elongation factor</fullName>
    </recommendedName>
</protein>
<keyword evidence="16" id="KW-1185">Reference proteome</keyword>
<dbReference type="AlphaFoldDB" id="A0ABD2IYR7"/>
<dbReference type="InterPro" id="IPR036575">
    <property type="entry name" value="TFIIS_cen_dom_sf"/>
</dbReference>
<keyword evidence="6 9" id="KW-0539">Nucleus</keyword>
<feature type="domain" description="TFIIS central" evidence="14">
    <location>
        <begin position="163"/>
        <end position="278"/>
    </location>
</feature>
<evidence type="ECO:0000256" key="4">
    <source>
        <dbReference type="ARBA" id="ARBA00022771"/>
    </source>
</evidence>
<comment type="subcellular location">
    <subcellularLocation>
        <location evidence="1 9 10">Nucleus</location>
    </subcellularLocation>
</comment>
<sequence>MNVHEEDIVEISRKLTKMTDGSKSMDDAVELVTALENMRVNIDLLSKTRIGAVLNEFRKKIKDEKLAKRCKALIKRWKSLLDEKLSQRSKSPDERQRSSQEKSATPPPTANAGTKQSTMNNGQGQQPNRIATTTTTAAIPSQHQQHTMTMSNNRVTPGGGNDVRGKSVQMLANALTSGGMPQGALDATEVAGRVEQKMFDHHKGTGDKYKAALRSRVFNLRDKKNVALRENVLTGAVSPEKFAVMTAEEMASEEMKKVREQLTKETILEHQMSVQEGTPTDMFKCHKCGSKCCTYSQMQTRSADEPMTTFVFCRSCGNRWKFC</sequence>
<evidence type="ECO:0000256" key="8">
    <source>
        <dbReference type="PROSITE-ProRule" id="PRU00472"/>
    </source>
</evidence>
<dbReference type="PANTHER" id="PTHR11477">
    <property type="entry name" value="TRANSCRIPTION FACTOR S-II ZINC FINGER DOMAIN-CONTAINING PROTEIN"/>
    <property type="match status" value="1"/>
</dbReference>
<dbReference type="SMART" id="SM00509">
    <property type="entry name" value="TFS2N"/>
    <property type="match status" value="1"/>
</dbReference>
<dbReference type="CDD" id="cd13749">
    <property type="entry name" value="Zn-ribbon_TFIIS"/>
    <property type="match status" value="1"/>
</dbReference>
<evidence type="ECO:0000259" key="13">
    <source>
        <dbReference type="PROSITE" id="PS51319"/>
    </source>
</evidence>
<dbReference type="InterPro" id="IPR035100">
    <property type="entry name" value="TF_IIS-typ"/>
</dbReference>
<keyword evidence="3 10" id="KW-0479">Metal-binding</keyword>
<dbReference type="FunFam" id="2.20.25.10:FF:000001">
    <property type="entry name" value="Probable Transcription elongation factor S-II"/>
    <property type="match status" value="1"/>
</dbReference>
<dbReference type="EMBL" id="JBICBT010001110">
    <property type="protein sequence ID" value="KAL3082440.1"/>
    <property type="molecule type" value="Genomic_DNA"/>
</dbReference>
<evidence type="ECO:0000256" key="2">
    <source>
        <dbReference type="ARBA" id="ARBA00009647"/>
    </source>
</evidence>
<evidence type="ECO:0000256" key="9">
    <source>
        <dbReference type="PROSITE-ProRule" id="PRU00649"/>
    </source>
</evidence>
<keyword evidence="5 10" id="KW-0862">Zinc</keyword>
<evidence type="ECO:0000259" key="12">
    <source>
        <dbReference type="PROSITE" id="PS51133"/>
    </source>
</evidence>
<dbReference type="SUPFAM" id="SSF46942">
    <property type="entry name" value="Elongation factor TFIIS domain 2"/>
    <property type="match status" value="1"/>
</dbReference>
<feature type="region of interest" description="Disordered" evidence="11">
    <location>
        <begin position="84"/>
        <end position="162"/>
    </location>
</feature>
<dbReference type="Gene3D" id="1.10.472.30">
    <property type="entry name" value="Transcription elongation factor S-II, central domain"/>
    <property type="match status" value="1"/>
</dbReference>